<dbReference type="PANTHER" id="PTHR46206:SF5">
    <property type="entry name" value="P450, PUTATIVE (EUROFUNG)-RELATED"/>
    <property type="match status" value="1"/>
</dbReference>
<comment type="caution">
    <text evidence="15">The sequence shown here is derived from an EMBL/GenBank/DDBJ whole genome shotgun (WGS) entry which is preliminary data.</text>
</comment>
<evidence type="ECO:0000256" key="7">
    <source>
        <dbReference type="ARBA" id="ARBA00022989"/>
    </source>
</evidence>
<dbReference type="InterPro" id="IPR036396">
    <property type="entry name" value="Cyt_P450_sf"/>
</dbReference>
<evidence type="ECO:0000256" key="3">
    <source>
        <dbReference type="ARBA" id="ARBA00010617"/>
    </source>
</evidence>
<dbReference type="AlphaFoldDB" id="A0A8H5AXX7"/>
<dbReference type="EMBL" id="JAACJJ010000056">
    <property type="protein sequence ID" value="KAF5313009.1"/>
    <property type="molecule type" value="Genomic_DNA"/>
</dbReference>
<evidence type="ECO:0000256" key="11">
    <source>
        <dbReference type="ARBA" id="ARBA00023136"/>
    </source>
</evidence>
<dbReference type="Proteomes" id="UP000567179">
    <property type="component" value="Unassembled WGS sequence"/>
</dbReference>
<evidence type="ECO:0000256" key="9">
    <source>
        <dbReference type="ARBA" id="ARBA00023004"/>
    </source>
</evidence>
<feature type="binding site" description="axial binding residue" evidence="12">
    <location>
        <position position="465"/>
    </location>
    <ligand>
        <name>heme</name>
        <dbReference type="ChEBI" id="CHEBI:30413"/>
    </ligand>
    <ligandPart>
        <name>Fe</name>
        <dbReference type="ChEBI" id="CHEBI:18248"/>
    </ligandPart>
</feature>
<dbReference type="GO" id="GO:0016705">
    <property type="term" value="F:oxidoreductase activity, acting on paired donors, with incorporation or reduction of molecular oxygen"/>
    <property type="evidence" value="ECO:0007669"/>
    <property type="project" value="InterPro"/>
</dbReference>
<evidence type="ECO:0000256" key="8">
    <source>
        <dbReference type="ARBA" id="ARBA00023002"/>
    </source>
</evidence>
<evidence type="ECO:0000256" key="13">
    <source>
        <dbReference type="RuleBase" id="RU000461"/>
    </source>
</evidence>
<keyword evidence="4 12" id="KW-0349">Heme</keyword>
<evidence type="ECO:0000256" key="10">
    <source>
        <dbReference type="ARBA" id="ARBA00023033"/>
    </source>
</evidence>
<keyword evidence="7 14" id="KW-1133">Transmembrane helix</keyword>
<dbReference type="PRINTS" id="PR00465">
    <property type="entry name" value="EP450IV"/>
</dbReference>
<comment type="cofactor">
    <cofactor evidence="1 12">
        <name>heme</name>
        <dbReference type="ChEBI" id="CHEBI:30413"/>
    </cofactor>
</comment>
<sequence>MNSLEAEEDLGVYSNLIFVVLGVGLLCTVMVMRARHYPNLNQIPASGHNRYIPSCLDALRYLTDCQQALKKGYKNSYPRIFKISTLHGWKVLVTGSQHIEELRKAPEGAILLSAAAHDPRTEHYLFGHCGGRMTTEAVLEWTRRLTQNLAYLIPGIRDEVAASLNDSLASSTPQVAKTNSGTSSNAEWHRVKPAEVIEGIVAKVVNRAFFGSNISHDNLYSQLTTASVQDAYAFSMTRYIINLVPQMLSYLCFIFSPSHAKDKKQRPDIQSTEHVEPHQQVDLLSRLLEDESVDLSDKDVVQLLVESSVKSMQTISSTLLQVLCRLAASCEDAASMRSEIENIVLREGWSGPHTLDKFRKIDSFIKETMRINGLSALSTVRKTITPFTFQDGTYLPPHTLICSSAYARHHDASIYPAPSTFNGFRFSDMHEEHRKLYEDDSKGVRFGLTTASPSFLVWGHGRHTCPGRFFASAVMKMVLAEIVMLWDVRFEDGATQLDDLWIGDVCLPNRQVEILVRARPQ</sequence>
<evidence type="ECO:0000313" key="16">
    <source>
        <dbReference type="Proteomes" id="UP000567179"/>
    </source>
</evidence>
<dbReference type="GO" id="GO:0016020">
    <property type="term" value="C:membrane"/>
    <property type="evidence" value="ECO:0007669"/>
    <property type="project" value="UniProtKB-SubCell"/>
</dbReference>
<keyword evidence="11 14" id="KW-0472">Membrane</keyword>
<keyword evidence="10 13" id="KW-0503">Monooxygenase</keyword>
<keyword evidence="9 12" id="KW-0408">Iron</keyword>
<dbReference type="Pfam" id="PF00067">
    <property type="entry name" value="p450"/>
    <property type="match status" value="1"/>
</dbReference>
<dbReference type="Gene3D" id="1.10.630.10">
    <property type="entry name" value="Cytochrome P450"/>
    <property type="match status" value="1"/>
</dbReference>
<keyword evidence="16" id="KW-1185">Reference proteome</keyword>
<comment type="similarity">
    <text evidence="3 13">Belongs to the cytochrome P450 family.</text>
</comment>
<proteinExistence type="inferred from homology"/>
<dbReference type="InterPro" id="IPR002403">
    <property type="entry name" value="Cyt_P450_E_grp-IV"/>
</dbReference>
<dbReference type="GO" id="GO:0020037">
    <property type="term" value="F:heme binding"/>
    <property type="evidence" value="ECO:0007669"/>
    <property type="project" value="InterPro"/>
</dbReference>
<name>A0A8H5AXX7_9AGAR</name>
<comment type="subcellular location">
    <subcellularLocation>
        <location evidence="2">Membrane</location>
    </subcellularLocation>
</comment>
<evidence type="ECO:0000313" key="15">
    <source>
        <dbReference type="EMBL" id="KAF5313009.1"/>
    </source>
</evidence>
<evidence type="ECO:0000256" key="2">
    <source>
        <dbReference type="ARBA" id="ARBA00004370"/>
    </source>
</evidence>
<dbReference type="GO" id="GO:0004497">
    <property type="term" value="F:monooxygenase activity"/>
    <property type="evidence" value="ECO:0007669"/>
    <property type="project" value="UniProtKB-KW"/>
</dbReference>
<protein>
    <recommendedName>
        <fullName evidence="17">Cytochrome P450</fullName>
    </recommendedName>
</protein>
<dbReference type="PANTHER" id="PTHR46206">
    <property type="entry name" value="CYTOCHROME P450"/>
    <property type="match status" value="1"/>
</dbReference>
<gene>
    <name evidence="15" type="ORF">D9619_002897</name>
</gene>
<evidence type="ECO:0000256" key="5">
    <source>
        <dbReference type="ARBA" id="ARBA00022692"/>
    </source>
</evidence>
<dbReference type="InterPro" id="IPR017972">
    <property type="entry name" value="Cyt_P450_CS"/>
</dbReference>
<dbReference type="OrthoDB" id="1844152at2759"/>
<evidence type="ECO:0000256" key="4">
    <source>
        <dbReference type="ARBA" id="ARBA00022617"/>
    </source>
</evidence>
<organism evidence="15 16">
    <name type="scientific">Psilocybe cf. subviscida</name>
    <dbReference type="NCBI Taxonomy" id="2480587"/>
    <lineage>
        <taxon>Eukaryota</taxon>
        <taxon>Fungi</taxon>
        <taxon>Dikarya</taxon>
        <taxon>Basidiomycota</taxon>
        <taxon>Agaricomycotina</taxon>
        <taxon>Agaricomycetes</taxon>
        <taxon>Agaricomycetidae</taxon>
        <taxon>Agaricales</taxon>
        <taxon>Agaricineae</taxon>
        <taxon>Strophariaceae</taxon>
        <taxon>Psilocybe</taxon>
    </lineage>
</organism>
<keyword evidence="8 13" id="KW-0560">Oxidoreductase</keyword>
<dbReference type="InterPro" id="IPR001128">
    <property type="entry name" value="Cyt_P450"/>
</dbReference>
<accession>A0A8H5AXX7</accession>
<evidence type="ECO:0000256" key="12">
    <source>
        <dbReference type="PIRSR" id="PIRSR602403-1"/>
    </source>
</evidence>
<feature type="transmembrane region" description="Helical" evidence="14">
    <location>
        <begin position="12"/>
        <end position="32"/>
    </location>
</feature>
<evidence type="ECO:0008006" key="17">
    <source>
        <dbReference type="Google" id="ProtNLM"/>
    </source>
</evidence>
<evidence type="ECO:0000256" key="1">
    <source>
        <dbReference type="ARBA" id="ARBA00001971"/>
    </source>
</evidence>
<keyword evidence="6 12" id="KW-0479">Metal-binding</keyword>
<dbReference type="CDD" id="cd11041">
    <property type="entry name" value="CYP503A1-like"/>
    <property type="match status" value="1"/>
</dbReference>
<dbReference type="PROSITE" id="PS00086">
    <property type="entry name" value="CYTOCHROME_P450"/>
    <property type="match status" value="1"/>
</dbReference>
<reference evidence="15 16" key="1">
    <citation type="journal article" date="2020" name="ISME J.">
        <title>Uncovering the hidden diversity of litter-decomposition mechanisms in mushroom-forming fungi.</title>
        <authorList>
            <person name="Floudas D."/>
            <person name="Bentzer J."/>
            <person name="Ahren D."/>
            <person name="Johansson T."/>
            <person name="Persson P."/>
            <person name="Tunlid A."/>
        </authorList>
    </citation>
    <scope>NUCLEOTIDE SEQUENCE [LARGE SCALE GENOMIC DNA]</scope>
    <source>
        <strain evidence="15 16">CBS 101986</strain>
    </source>
</reference>
<evidence type="ECO:0000256" key="14">
    <source>
        <dbReference type="SAM" id="Phobius"/>
    </source>
</evidence>
<evidence type="ECO:0000256" key="6">
    <source>
        <dbReference type="ARBA" id="ARBA00022723"/>
    </source>
</evidence>
<dbReference type="SUPFAM" id="SSF48264">
    <property type="entry name" value="Cytochrome P450"/>
    <property type="match status" value="1"/>
</dbReference>
<dbReference type="GO" id="GO:0005506">
    <property type="term" value="F:iron ion binding"/>
    <property type="evidence" value="ECO:0007669"/>
    <property type="project" value="InterPro"/>
</dbReference>
<keyword evidence="5 14" id="KW-0812">Transmembrane</keyword>